<dbReference type="Pfam" id="PF02472">
    <property type="entry name" value="ExbD"/>
    <property type="match status" value="1"/>
</dbReference>
<keyword evidence="11" id="KW-1185">Reference proteome</keyword>
<dbReference type="OrthoDB" id="7851776at2"/>
<keyword evidence="7" id="KW-0813">Transport</keyword>
<keyword evidence="5 9" id="KW-1133">Transmembrane helix</keyword>
<comment type="subcellular location">
    <subcellularLocation>
        <location evidence="1">Cell membrane</location>
        <topology evidence="1">Single-pass membrane protein</topology>
    </subcellularLocation>
    <subcellularLocation>
        <location evidence="7">Cell membrane</location>
        <topology evidence="7">Single-pass type II membrane protein</topology>
    </subcellularLocation>
</comment>
<keyword evidence="3" id="KW-1003">Cell membrane</keyword>
<dbReference type="EMBL" id="CP025430">
    <property type="protein sequence ID" value="AUH64905.1"/>
    <property type="molecule type" value="Genomic_DNA"/>
</dbReference>
<dbReference type="GO" id="GO:0015031">
    <property type="term" value="P:protein transport"/>
    <property type="evidence" value="ECO:0007669"/>
    <property type="project" value="UniProtKB-KW"/>
</dbReference>
<evidence type="ECO:0000256" key="2">
    <source>
        <dbReference type="ARBA" id="ARBA00005811"/>
    </source>
</evidence>
<evidence type="ECO:0000256" key="9">
    <source>
        <dbReference type="SAM" id="Phobius"/>
    </source>
</evidence>
<evidence type="ECO:0000256" key="4">
    <source>
        <dbReference type="ARBA" id="ARBA00022692"/>
    </source>
</evidence>
<evidence type="ECO:0000256" key="7">
    <source>
        <dbReference type="RuleBase" id="RU003879"/>
    </source>
</evidence>
<gene>
    <name evidence="10" type="ORF">CX676_12585</name>
</gene>
<dbReference type="Proteomes" id="UP000234530">
    <property type="component" value="Chromosome"/>
</dbReference>
<dbReference type="GO" id="GO:0005886">
    <property type="term" value="C:plasma membrane"/>
    <property type="evidence" value="ECO:0007669"/>
    <property type="project" value="UniProtKB-SubCell"/>
</dbReference>
<dbReference type="RefSeq" id="WP_101752934.1">
    <property type="nucleotide sequence ID" value="NZ_CP025430.1"/>
</dbReference>
<dbReference type="GO" id="GO:0022857">
    <property type="term" value="F:transmembrane transporter activity"/>
    <property type="evidence" value="ECO:0007669"/>
    <property type="project" value="InterPro"/>
</dbReference>
<protein>
    <submittedName>
        <fullName evidence="10">Biopolymer transporter ExbD</fullName>
    </submittedName>
</protein>
<evidence type="ECO:0000313" key="11">
    <source>
        <dbReference type="Proteomes" id="UP000234530"/>
    </source>
</evidence>
<dbReference type="KEGG" id="pzh:CX676_12585"/>
<feature type="transmembrane region" description="Helical" evidence="9">
    <location>
        <begin position="21"/>
        <end position="41"/>
    </location>
</feature>
<evidence type="ECO:0000313" key="10">
    <source>
        <dbReference type="EMBL" id="AUH64905.1"/>
    </source>
</evidence>
<name>A0A2H5F024_9RHOB</name>
<dbReference type="InterPro" id="IPR003400">
    <property type="entry name" value="ExbD"/>
</dbReference>
<proteinExistence type="inferred from homology"/>
<feature type="region of interest" description="Disordered" evidence="8">
    <location>
        <begin position="60"/>
        <end position="80"/>
    </location>
</feature>
<evidence type="ECO:0000256" key="6">
    <source>
        <dbReference type="ARBA" id="ARBA00023136"/>
    </source>
</evidence>
<evidence type="ECO:0000256" key="3">
    <source>
        <dbReference type="ARBA" id="ARBA00022475"/>
    </source>
</evidence>
<reference evidence="10 11" key="1">
    <citation type="journal article" date="2013" name="Antonie Van Leeuwenhoek">
        <title>Paracoccus zhejiangensis sp. nov., isolated from activated sludge in wastewater-treatment system.</title>
        <authorList>
            <person name="Wu Z.G."/>
            <person name="Zhang D.F."/>
            <person name="Liu Y.L."/>
            <person name="Wang F."/>
            <person name="Jiang X."/>
            <person name="Li C."/>
            <person name="Li S.P."/>
            <person name="Hong Q."/>
            <person name="Li W.J."/>
        </authorList>
    </citation>
    <scope>NUCLEOTIDE SEQUENCE [LARGE SCALE GENOMIC DNA]</scope>
    <source>
        <strain evidence="10 11">J6</strain>
    </source>
</reference>
<evidence type="ECO:0000256" key="1">
    <source>
        <dbReference type="ARBA" id="ARBA00004162"/>
    </source>
</evidence>
<keyword evidence="4 7" id="KW-0812">Transmembrane</keyword>
<keyword evidence="7" id="KW-0653">Protein transport</keyword>
<accession>A0A2H5F024</accession>
<evidence type="ECO:0000256" key="5">
    <source>
        <dbReference type="ARBA" id="ARBA00022989"/>
    </source>
</evidence>
<dbReference type="AlphaFoldDB" id="A0A2H5F024"/>
<keyword evidence="6 9" id="KW-0472">Membrane</keyword>
<comment type="similarity">
    <text evidence="2 7">Belongs to the ExbD/TolR family.</text>
</comment>
<evidence type="ECO:0000256" key="8">
    <source>
        <dbReference type="SAM" id="MobiDB-lite"/>
    </source>
</evidence>
<sequence length="163" mass="16706">MAGARTHPRIELPQRQRRYGFALTPLADAMFQLLVFFMLSANLTPYSLLSLKAGTIGGGTSGETPADSGDEPGATALSPGDTAVWSVSRESIVASGQRFGFDALPQLAEAMQVAGTARVLLVTRPDAQVQGLVSVLEALAAHGITDVQIAGGTAAGSTAGVQP</sequence>
<organism evidence="10 11">
    <name type="scientific">Paracoccus zhejiangensis</name>
    <dbReference type="NCBI Taxonomy" id="1077935"/>
    <lineage>
        <taxon>Bacteria</taxon>
        <taxon>Pseudomonadati</taxon>
        <taxon>Pseudomonadota</taxon>
        <taxon>Alphaproteobacteria</taxon>
        <taxon>Rhodobacterales</taxon>
        <taxon>Paracoccaceae</taxon>
        <taxon>Paracoccus</taxon>
    </lineage>
</organism>